<dbReference type="Gene3D" id="3.40.630.30">
    <property type="match status" value="1"/>
</dbReference>
<dbReference type="InterPro" id="IPR000182">
    <property type="entry name" value="GNAT_dom"/>
</dbReference>
<gene>
    <name evidence="3" type="ORF">PU560_06090</name>
</gene>
<feature type="domain" description="N-acetyltransferase" evidence="2">
    <location>
        <begin position="40"/>
        <end position="234"/>
    </location>
</feature>
<proteinExistence type="predicted"/>
<dbReference type="EMBL" id="JARACI010000758">
    <property type="protein sequence ID" value="MDD9206040.1"/>
    <property type="molecule type" value="Genomic_DNA"/>
</dbReference>
<organism evidence="3 4">
    <name type="scientific">Georgenia halotolerans</name>
    <dbReference type="NCBI Taxonomy" id="3028317"/>
    <lineage>
        <taxon>Bacteria</taxon>
        <taxon>Bacillati</taxon>
        <taxon>Actinomycetota</taxon>
        <taxon>Actinomycetes</taxon>
        <taxon>Micrococcales</taxon>
        <taxon>Bogoriellaceae</taxon>
        <taxon>Georgenia</taxon>
    </lineage>
</organism>
<evidence type="ECO:0000259" key="2">
    <source>
        <dbReference type="PROSITE" id="PS51186"/>
    </source>
</evidence>
<reference evidence="3" key="1">
    <citation type="submission" date="2023-02" db="EMBL/GenBank/DDBJ databases">
        <title>Georgenia sp.10Sc9-8, isolated from a soil sample collected from the Taklamakan desert.</title>
        <authorList>
            <person name="Liu S."/>
        </authorList>
    </citation>
    <scope>NUCLEOTIDE SEQUENCE</scope>
    <source>
        <strain evidence="3">10Sc9-8</strain>
    </source>
</reference>
<keyword evidence="4" id="KW-1185">Reference proteome</keyword>
<comment type="caution">
    <text evidence="3">The sequence shown here is derived from an EMBL/GenBank/DDBJ whole genome shotgun (WGS) entry which is preliminary data.</text>
</comment>
<dbReference type="InterPro" id="IPR016181">
    <property type="entry name" value="Acyl_CoA_acyltransferase"/>
</dbReference>
<evidence type="ECO:0000256" key="1">
    <source>
        <dbReference type="SAM" id="MobiDB-lite"/>
    </source>
</evidence>
<dbReference type="SUPFAM" id="SSF55729">
    <property type="entry name" value="Acyl-CoA N-acyltransferases (Nat)"/>
    <property type="match status" value="1"/>
</dbReference>
<dbReference type="PROSITE" id="PS51186">
    <property type="entry name" value="GNAT"/>
    <property type="match status" value="1"/>
</dbReference>
<accession>A0ABT5TVF4</accession>
<evidence type="ECO:0000313" key="4">
    <source>
        <dbReference type="Proteomes" id="UP001165561"/>
    </source>
</evidence>
<sequence length="236" mass="24055">MSHGPDPSTPDDLLGRLLAGQDPVDPAPSGRAEDRPTADVSVRPALPEDAATIGDLHARTLRATLAAGTGAELPAEVRDAVDGAALARSWRTAITSPPSDAHRVLSACAGPSVVGFAAIAPAEVPVPVAPATAEGAAAPAPEEQDEPAPPAGTVGEILALEVPAAHARSGHGSRLLAACVDLLREQGATRAQTWAVRDDESRTRFLSSAGFAPVGVRRSLDVGGAEVVEICWYAEL</sequence>
<feature type="region of interest" description="Disordered" evidence="1">
    <location>
        <begin position="1"/>
        <end position="46"/>
    </location>
</feature>
<dbReference type="Proteomes" id="UP001165561">
    <property type="component" value="Unassembled WGS sequence"/>
</dbReference>
<dbReference type="Pfam" id="PF00583">
    <property type="entry name" value="Acetyltransf_1"/>
    <property type="match status" value="1"/>
</dbReference>
<protein>
    <submittedName>
        <fullName evidence="3">GNAT family N-acetyltransferase</fullName>
    </submittedName>
</protein>
<evidence type="ECO:0000313" key="3">
    <source>
        <dbReference type="EMBL" id="MDD9206040.1"/>
    </source>
</evidence>
<name>A0ABT5TVF4_9MICO</name>
<dbReference type="CDD" id="cd04301">
    <property type="entry name" value="NAT_SF"/>
    <property type="match status" value="1"/>
</dbReference>